<dbReference type="InterPro" id="IPR047903">
    <property type="entry name" value="NDxxF_lipo"/>
</dbReference>
<accession>A0A164KGT0</accession>
<evidence type="ECO:0000313" key="2">
    <source>
        <dbReference type="EMBL" id="KZD50316.1"/>
    </source>
</evidence>
<comment type="caution">
    <text evidence="2">The sequence shown here is derived from an EMBL/GenBank/DDBJ whole genome shotgun (WGS) entry which is preliminary data.</text>
</comment>
<keyword evidence="1" id="KW-0732">Signal</keyword>
<evidence type="ECO:0000256" key="1">
    <source>
        <dbReference type="SAM" id="SignalP"/>
    </source>
</evidence>
<sequence length="206" mass="24029">MKKYTLYLLMLLTILLLPACSNDTQSNEANDTRYDKLDDVQSIKDVTIKIPETIFTSSKKNETINEDEMKQHIKTYLDYSGELDENIVPLSSAMSDEEVTESDWEKLQQLVDLAKQNDANFHNFISNNTIPDDYKQPSKEIHDYISASTALSVELEQELDKLSQDGNLFKTDFSFTKRFEQVNGRKQKEIEKFLKEKNIETEYFRK</sequence>
<organism evidence="2 3">
    <name type="scientific">Bacillus cereus</name>
    <dbReference type="NCBI Taxonomy" id="1396"/>
    <lineage>
        <taxon>Bacteria</taxon>
        <taxon>Bacillati</taxon>
        <taxon>Bacillota</taxon>
        <taxon>Bacilli</taxon>
        <taxon>Bacillales</taxon>
        <taxon>Bacillaceae</taxon>
        <taxon>Bacillus</taxon>
        <taxon>Bacillus cereus group</taxon>
    </lineage>
</organism>
<dbReference type="Proteomes" id="UP000076482">
    <property type="component" value="Unassembled WGS sequence"/>
</dbReference>
<evidence type="ECO:0008006" key="4">
    <source>
        <dbReference type="Google" id="ProtNLM"/>
    </source>
</evidence>
<dbReference type="AlphaFoldDB" id="A0A164KGT0"/>
<dbReference type="PATRIC" id="fig|1396.535.peg.4922"/>
<feature type="signal peptide" evidence="1">
    <location>
        <begin position="1"/>
        <end position="21"/>
    </location>
</feature>
<name>A0A164KGT0_BACCE</name>
<reference evidence="2 3" key="1">
    <citation type="submission" date="2015-09" db="EMBL/GenBank/DDBJ databases">
        <title>Bacillus cereus food isolates.</title>
        <authorList>
            <person name="Boekhorst J."/>
        </authorList>
    </citation>
    <scope>NUCLEOTIDE SEQUENCE [LARGE SCALE GENOMIC DNA]</scope>
    <source>
        <strain evidence="2 3">B4088</strain>
    </source>
</reference>
<gene>
    <name evidence="2" type="ORF">B4088_6352</name>
</gene>
<feature type="chain" id="PRO_5038922848" description="NDxxF motif lipoprotein" evidence="1">
    <location>
        <begin position="22"/>
        <end position="206"/>
    </location>
</feature>
<dbReference type="RefSeq" id="WP_063263533.1">
    <property type="nucleotide sequence ID" value="NZ_LJKE01000131.1"/>
</dbReference>
<proteinExistence type="predicted"/>
<dbReference type="EMBL" id="LJKE01000131">
    <property type="protein sequence ID" value="KZD50316.1"/>
    <property type="molecule type" value="Genomic_DNA"/>
</dbReference>
<evidence type="ECO:0000313" key="3">
    <source>
        <dbReference type="Proteomes" id="UP000076482"/>
    </source>
</evidence>
<protein>
    <recommendedName>
        <fullName evidence="4">NDxxF motif lipoprotein</fullName>
    </recommendedName>
</protein>
<dbReference type="NCBIfam" id="NF033193">
    <property type="entry name" value="lipo_NDxxF"/>
    <property type="match status" value="1"/>
</dbReference>